<dbReference type="GO" id="GO:0050660">
    <property type="term" value="F:flavin adenine dinucleotide binding"/>
    <property type="evidence" value="ECO:0007669"/>
    <property type="project" value="InterPro"/>
</dbReference>
<keyword evidence="9" id="KW-1185">Reference proteome</keyword>
<sequence length="516" mass="58484">MGRKIAIIGAGISGLLACKYVLSKGFEPIVFESRSGIGGVWTKTIETTKLQTPKPVYQFSDFPWPSSVTEMFPDQHQVLDYVESYARHFDLLRHIKFNSVVRSLEYEGPSEEEMRHRALCGGDGEAFGSRGKWTLLVEEDTKGVEVYKVDFVILCIGRFSDVPNIPDFPSNKGPEVFHGEVIHSKDYAAMDYKSAAEFVKGKQVTIVGFQKSALDIAMECSNANGVENPCTVLYKTEHWNVPDYLPWGFPLANLYLNRFSELLVHKPNEGCLLGLLATVLSPVREIISKFVESHIKYKLPLEKYGMVPDRSFHQQINTCLISTVPEKFYERVEEGSIVLKKAPTFGFCKEGVLVDGETTPRKTDLVILATGFRGDKKLKDMFNSTTFQDNIVGDPKATVPLYRECVHPKIPQLAVIGFSESVSNLYTSEMRCRWLAELLAGTFKLPSIKEMEEDVAKWDEYMKRYSGQYYRRSCIGALHVWYNDQLCKDMGWNPKRKKGLLAELFEPYGPLDYVSP</sequence>
<dbReference type="Pfam" id="PF00743">
    <property type="entry name" value="FMO-like"/>
    <property type="match status" value="1"/>
</dbReference>
<dbReference type="FunFam" id="3.50.50.60:FF:000167">
    <property type="entry name" value="Flavin-containing monooxygenase"/>
    <property type="match status" value="1"/>
</dbReference>
<evidence type="ECO:0000256" key="3">
    <source>
        <dbReference type="ARBA" id="ARBA00022630"/>
    </source>
</evidence>
<evidence type="ECO:0000256" key="2">
    <source>
        <dbReference type="ARBA" id="ARBA00009183"/>
    </source>
</evidence>
<dbReference type="PROSITE" id="PS51257">
    <property type="entry name" value="PROKAR_LIPOPROTEIN"/>
    <property type="match status" value="1"/>
</dbReference>
<dbReference type="AlphaFoldDB" id="A0A2P5CYV9"/>
<dbReference type="EMBL" id="JXTB01000081">
    <property type="protein sequence ID" value="PON66221.1"/>
    <property type="molecule type" value="Genomic_DNA"/>
</dbReference>
<dbReference type="EC" id="1.-.-.-" evidence="7"/>
<protein>
    <recommendedName>
        <fullName evidence="7">Flavin-containing monooxygenase</fullName>
        <ecNumber evidence="7">1.-.-.-</ecNumber>
    </recommendedName>
</protein>
<evidence type="ECO:0000313" key="9">
    <source>
        <dbReference type="Proteomes" id="UP000237105"/>
    </source>
</evidence>
<name>A0A2P5CYV9_PARAD</name>
<dbReference type="STRING" id="3476.A0A2P5CYV9"/>
<gene>
    <name evidence="8" type="ORF">PanWU01x14_110870</name>
</gene>
<accession>A0A2P5CYV9</accession>
<evidence type="ECO:0000256" key="7">
    <source>
        <dbReference type="RuleBase" id="RU361177"/>
    </source>
</evidence>
<evidence type="ECO:0000256" key="5">
    <source>
        <dbReference type="ARBA" id="ARBA00022857"/>
    </source>
</evidence>
<keyword evidence="3 7" id="KW-0285">Flavoprotein</keyword>
<dbReference type="PANTHER" id="PTHR23023">
    <property type="entry name" value="DIMETHYLANILINE MONOOXYGENASE"/>
    <property type="match status" value="1"/>
</dbReference>
<evidence type="ECO:0000256" key="6">
    <source>
        <dbReference type="ARBA" id="ARBA00023002"/>
    </source>
</evidence>
<dbReference type="InterPro" id="IPR050346">
    <property type="entry name" value="FMO-like"/>
</dbReference>
<dbReference type="InterPro" id="IPR000960">
    <property type="entry name" value="Flavin_mOase"/>
</dbReference>
<dbReference type="GO" id="GO:0050661">
    <property type="term" value="F:NADP binding"/>
    <property type="evidence" value="ECO:0007669"/>
    <property type="project" value="InterPro"/>
</dbReference>
<dbReference type="FunFam" id="3.50.50.60:FF:000226">
    <property type="entry name" value="Flavin-containing monooxygenase"/>
    <property type="match status" value="1"/>
</dbReference>
<comment type="caution">
    <text evidence="8">The sequence shown here is derived from an EMBL/GenBank/DDBJ whole genome shotgun (WGS) entry which is preliminary data.</text>
</comment>
<dbReference type="InterPro" id="IPR036188">
    <property type="entry name" value="FAD/NAD-bd_sf"/>
</dbReference>
<reference evidence="9" key="1">
    <citation type="submission" date="2016-06" db="EMBL/GenBank/DDBJ databases">
        <title>Parallel loss of symbiosis genes in relatives of nitrogen-fixing non-legume Parasponia.</title>
        <authorList>
            <person name="Van Velzen R."/>
            <person name="Holmer R."/>
            <person name="Bu F."/>
            <person name="Rutten L."/>
            <person name="Van Zeijl A."/>
            <person name="Liu W."/>
            <person name="Santuari L."/>
            <person name="Cao Q."/>
            <person name="Sharma T."/>
            <person name="Shen D."/>
            <person name="Roswanjaya Y."/>
            <person name="Wardhani T."/>
            <person name="Kalhor M.S."/>
            <person name="Jansen J."/>
            <person name="Van den Hoogen J."/>
            <person name="Gungor B."/>
            <person name="Hartog M."/>
            <person name="Hontelez J."/>
            <person name="Verver J."/>
            <person name="Yang W.-C."/>
            <person name="Schijlen E."/>
            <person name="Repin R."/>
            <person name="Schilthuizen M."/>
            <person name="Schranz E."/>
            <person name="Heidstra R."/>
            <person name="Miyata K."/>
            <person name="Fedorova E."/>
            <person name="Kohlen W."/>
            <person name="Bisseling T."/>
            <person name="Smit S."/>
            <person name="Geurts R."/>
        </authorList>
    </citation>
    <scope>NUCLEOTIDE SEQUENCE [LARGE SCALE GENOMIC DNA]</scope>
    <source>
        <strain evidence="9">cv. WU1-14</strain>
    </source>
</reference>
<dbReference type="PIRSF" id="PIRSF000332">
    <property type="entry name" value="FMO"/>
    <property type="match status" value="1"/>
</dbReference>
<keyword evidence="7 8" id="KW-0503">Monooxygenase</keyword>
<evidence type="ECO:0000313" key="8">
    <source>
        <dbReference type="EMBL" id="PON66221.1"/>
    </source>
</evidence>
<keyword evidence="6 7" id="KW-0560">Oxidoreductase</keyword>
<organism evidence="8 9">
    <name type="scientific">Parasponia andersonii</name>
    <name type="common">Sponia andersonii</name>
    <dbReference type="NCBI Taxonomy" id="3476"/>
    <lineage>
        <taxon>Eukaryota</taxon>
        <taxon>Viridiplantae</taxon>
        <taxon>Streptophyta</taxon>
        <taxon>Embryophyta</taxon>
        <taxon>Tracheophyta</taxon>
        <taxon>Spermatophyta</taxon>
        <taxon>Magnoliopsida</taxon>
        <taxon>eudicotyledons</taxon>
        <taxon>Gunneridae</taxon>
        <taxon>Pentapetalae</taxon>
        <taxon>rosids</taxon>
        <taxon>fabids</taxon>
        <taxon>Rosales</taxon>
        <taxon>Cannabaceae</taxon>
        <taxon>Parasponia</taxon>
    </lineage>
</organism>
<dbReference type="OrthoDB" id="66881at2759"/>
<keyword evidence="5" id="KW-0521">NADP</keyword>
<keyword evidence="4 7" id="KW-0274">FAD</keyword>
<comment type="cofactor">
    <cofactor evidence="1 7">
        <name>FAD</name>
        <dbReference type="ChEBI" id="CHEBI:57692"/>
    </cofactor>
</comment>
<dbReference type="GO" id="GO:0004499">
    <property type="term" value="F:N,N-dimethylaniline monooxygenase activity"/>
    <property type="evidence" value="ECO:0007669"/>
    <property type="project" value="InterPro"/>
</dbReference>
<evidence type="ECO:0000256" key="1">
    <source>
        <dbReference type="ARBA" id="ARBA00001974"/>
    </source>
</evidence>
<evidence type="ECO:0000256" key="4">
    <source>
        <dbReference type="ARBA" id="ARBA00022827"/>
    </source>
</evidence>
<dbReference type="InterPro" id="IPR020946">
    <property type="entry name" value="Flavin_mOase-like"/>
</dbReference>
<dbReference type="Proteomes" id="UP000237105">
    <property type="component" value="Unassembled WGS sequence"/>
</dbReference>
<comment type="similarity">
    <text evidence="2 7">Belongs to the FMO family.</text>
</comment>
<dbReference type="Gene3D" id="3.50.50.60">
    <property type="entry name" value="FAD/NAD(P)-binding domain"/>
    <property type="match status" value="2"/>
</dbReference>
<proteinExistence type="inferred from homology"/>
<dbReference type="SUPFAM" id="SSF51905">
    <property type="entry name" value="FAD/NAD(P)-binding domain"/>
    <property type="match status" value="2"/>
</dbReference>